<protein>
    <submittedName>
        <fullName evidence="9">ABC transporter permease</fullName>
    </submittedName>
</protein>
<keyword evidence="6 7" id="KW-0472">Membrane</keyword>
<dbReference type="Pfam" id="PF00528">
    <property type="entry name" value="BPD_transp_1"/>
    <property type="match status" value="1"/>
</dbReference>
<dbReference type="RefSeq" id="WP_272752796.1">
    <property type="nucleotide sequence ID" value="NZ_JAQQLF010000022.1"/>
</dbReference>
<evidence type="ECO:0000256" key="6">
    <source>
        <dbReference type="ARBA" id="ARBA00023136"/>
    </source>
</evidence>
<comment type="subcellular location">
    <subcellularLocation>
        <location evidence="1 7">Cell membrane</location>
        <topology evidence="1 7">Multi-pass membrane protein</topology>
    </subcellularLocation>
</comment>
<dbReference type="InterPro" id="IPR050366">
    <property type="entry name" value="BP-dependent_transpt_permease"/>
</dbReference>
<feature type="transmembrane region" description="Helical" evidence="7">
    <location>
        <begin position="140"/>
        <end position="159"/>
    </location>
</feature>
<evidence type="ECO:0000256" key="1">
    <source>
        <dbReference type="ARBA" id="ARBA00004651"/>
    </source>
</evidence>
<name>A0ABT5J171_9NEIS</name>
<feature type="transmembrane region" description="Helical" evidence="7">
    <location>
        <begin position="171"/>
        <end position="190"/>
    </location>
</feature>
<accession>A0ABT5J171</accession>
<comment type="caution">
    <text evidence="9">The sequence shown here is derived from an EMBL/GenBank/DDBJ whole genome shotgun (WGS) entry which is preliminary data.</text>
</comment>
<feature type="transmembrane region" description="Helical" evidence="7">
    <location>
        <begin position="221"/>
        <end position="242"/>
    </location>
</feature>
<evidence type="ECO:0000256" key="4">
    <source>
        <dbReference type="ARBA" id="ARBA00022692"/>
    </source>
</evidence>
<dbReference type="CDD" id="cd06261">
    <property type="entry name" value="TM_PBP2"/>
    <property type="match status" value="1"/>
</dbReference>
<keyword evidence="3" id="KW-1003">Cell membrane</keyword>
<keyword evidence="4 7" id="KW-0812">Transmembrane</keyword>
<feature type="domain" description="ABC transmembrane type-1" evidence="8">
    <location>
        <begin position="101"/>
        <end position="299"/>
    </location>
</feature>
<dbReference type="InterPro" id="IPR025966">
    <property type="entry name" value="OppC_N"/>
</dbReference>
<evidence type="ECO:0000256" key="7">
    <source>
        <dbReference type="RuleBase" id="RU363032"/>
    </source>
</evidence>
<reference evidence="9 10" key="1">
    <citation type="submission" date="2023-01" db="EMBL/GenBank/DDBJ databases">
        <title>Novel species of the genus Vogesella isolated from rivers.</title>
        <authorList>
            <person name="Lu H."/>
        </authorList>
    </citation>
    <scope>NUCLEOTIDE SEQUENCE [LARGE SCALE GENOMIC DNA]</scope>
    <source>
        <strain evidence="9 10">DC21W</strain>
    </source>
</reference>
<gene>
    <name evidence="9" type="ORF">PQU95_15210</name>
</gene>
<keyword evidence="10" id="KW-1185">Reference proteome</keyword>
<evidence type="ECO:0000259" key="8">
    <source>
        <dbReference type="PROSITE" id="PS50928"/>
    </source>
</evidence>
<evidence type="ECO:0000313" key="10">
    <source>
        <dbReference type="Proteomes" id="UP001219956"/>
    </source>
</evidence>
<evidence type="ECO:0000313" key="9">
    <source>
        <dbReference type="EMBL" id="MDC7718556.1"/>
    </source>
</evidence>
<sequence length="316" mass="34461">MSVLSLRLPWRRRQAELASLASAGRTPWQQALARLWRNRPAMLALLFLALMVVACVAGPWLLPWDLETTDALAANHAPGATHWLGTDFLGRDILTRLLHAGRISLAVGLVSVVLSVVLGYVLGALAGYAGGWLDGAIMRLADLLMTIPSLPLLIILGALLSELQVAPEQRIYLVMLMLSLLGWTNLARIIRGQVQSLRSRDFMLATEVLGLPLWRRLLVHLLPNTIPTLIVVATTGVAGAILNESYLSYLGLGVVPPTPSWGNMMDTANSFVDFQRRPWLWMPPGLAIFATVIAINVLGDGLRDALDPRLQARGAR</sequence>
<evidence type="ECO:0000256" key="2">
    <source>
        <dbReference type="ARBA" id="ARBA00022448"/>
    </source>
</evidence>
<dbReference type="InterPro" id="IPR000515">
    <property type="entry name" value="MetI-like"/>
</dbReference>
<keyword evidence="2 7" id="KW-0813">Transport</keyword>
<dbReference type="Pfam" id="PF12911">
    <property type="entry name" value="OppC_N"/>
    <property type="match status" value="1"/>
</dbReference>
<dbReference type="PANTHER" id="PTHR43386">
    <property type="entry name" value="OLIGOPEPTIDE TRANSPORT SYSTEM PERMEASE PROTEIN APPC"/>
    <property type="match status" value="1"/>
</dbReference>
<keyword evidence="5 7" id="KW-1133">Transmembrane helix</keyword>
<evidence type="ECO:0000256" key="3">
    <source>
        <dbReference type="ARBA" id="ARBA00022475"/>
    </source>
</evidence>
<dbReference type="Gene3D" id="1.10.3720.10">
    <property type="entry name" value="MetI-like"/>
    <property type="match status" value="1"/>
</dbReference>
<dbReference type="PROSITE" id="PS50928">
    <property type="entry name" value="ABC_TM1"/>
    <property type="match status" value="1"/>
</dbReference>
<organism evidence="9 10">
    <name type="scientific">Vogesella aquatica</name>
    <dbReference type="NCBI Taxonomy" id="2984206"/>
    <lineage>
        <taxon>Bacteria</taxon>
        <taxon>Pseudomonadati</taxon>
        <taxon>Pseudomonadota</taxon>
        <taxon>Betaproteobacteria</taxon>
        <taxon>Neisseriales</taxon>
        <taxon>Chromobacteriaceae</taxon>
        <taxon>Vogesella</taxon>
    </lineage>
</organism>
<feature type="transmembrane region" description="Helical" evidence="7">
    <location>
        <begin position="103"/>
        <end position="128"/>
    </location>
</feature>
<proteinExistence type="inferred from homology"/>
<feature type="transmembrane region" description="Helical" evidence="7">
    <location>
        <begin position="279"/>
        <end position="299"/>
    </location>
</feature>
<feature type="transmembrane region" description="Helical" evidence="7">
    <location>
        <begin position="41"/>
        <end position="62"/>
    </location>
</feature>
<evidence type="ECO:0000256" key="5">
    <source>
        <dbReference type="ARBA" id="ARBA00022989"/>
    </source>
</evidence>
<dbReference type="InterPro" id="IPR035906">
    <property type="entry name" value="MetI-like_sf"/>
</dbReference>
<dbReference type="EMBL" id="JAQQLF010000022">
    <property type="protein sequence ID" value="MDC7718556.1"/>
    <property type="molecule type" value="Genomic_DNA"/>
</dbReference>
<dbReference type="SUPFAM" id="SSF161098">
    <property type="entry name" value="MetI-like"/>
    <property type="match status" value="1"/>
</dbReference>
<dbReference type="Proteomes" id="UP001219956">
    <property type="component" value="Unassembled WGS sequence"/>
</dbReference>
<comment type="similarity">
    <text evidence="7">Belongs to the binding-protein-dependent transport system permease family.</text>
</comment>
<dbReference type="PANTHER" id="PTHR43386:SF23">
    <property type="entry name" value="ABC TRANSPORTER"/>
    <property type="match status" value="1"/>
</dbReference>